<feature type="coiled-coil region" evidence="1">
    <location>
        <begin position="224"/>
        <end position="263"/>
    </location>
</feature>
<evidence type="ECO:0000313" key="3">
    <source>
        <dbReference type="Proteomes" id="UP001230035"/>
    </source>
</evidence>
<dbReference type="RefSeq" id="WP_283237998.1">
    <property type="nucleotide sequence ID" value="NZ_JASGBP010000001.1"/>
</dbReference>
<reference evidence="2 3" key="1">
    <citation type="submission" date="2023-05" db="EMBL/GenBank/DDBJ databases">
        <title>Flavobacterium sedimenti sp. nov., isolated from the sediment.</title>
        <authorList>
            <person name="Wu N."/>
        </authorList>
    </citation>
    <scope>NUCLEOTIDE SEQUENCE [LARGE SCALE GENOMIC DNA]</scope>
    <source>
        <strain evidence="2 3">YZ-48</strain>
    </source>
</reference>
<dbReference type="Proteomes" id="UP001230035">
    <property type="component" value="Unassembled WGS sequence"/>
</dbReference>
<sequence length="268" mass="30443">MPILMYQRLSLEQKEKLQKLWDADYQTILKGKDNGVPYLKYLFELHFVLFGKTCDHCTSKFQGYIQKIKNLNRDNIMSKETKKSESNFLLNQGTTIPVRGTSIAYSNANLTDEIAVKLLAENSNRKILFAKLPENVDELIKAYKSSEVKDEEKAEGVVLGDKTLTVEQAISLLDKMKLKTKATTLAGVSNFVGKLSDEQKAELIALASEVKDEVPGSDTQIRTREEVEFDIEKLQQDLQDAIDNDLTDKVAEINTEIEKLNEELKKFE</sequence>
<name>A0ABT6XMK9_9FLAO</name>
<comment type="caution">
    <text evidence="2">The sequence shown here is derived from an EMBL/GenBank/DDBJ whole genome shotgun (WGS) entry which is preliminary data.</text>
</comment>
<accession>A0ABT6XMK9</accession>
<proteinExistence type="predicted"/>
<evidence type="ECO:0000256" key="1">
    <source>
        <dbReference type="SAM" id="Coils"/>
    </source>
</evidence>
<dbReference type="EMBL" id="JASGBP010000001">
    <property type="protein sequence ID" value="MDI9256319.1"/>
    <property type="molecule type" value="Genomic_DNA"/>
</dbReference>
<keyword evidence="1" id="KW-0175">Coiled coil</keyword>
<protein>
    <submittedName>
        <fullName evidence="2">Uncharacterized protein</fullName>
    </submittedName>
</protein>
<gene>
    <name evidence="2" type="ORF">QHT84_02705</name>
</gene>
<evidence type="ECO:0000313" key="2">
    <source>
        <dbReference type="EMBL" id="MDI9256319.1"/>
    </source>
</evidence>
<keyword evidence="3" id="KW-1185">Reference proteome</keyword>
<organism evidence="2 3">
    <name type="scientific">Flavobacterium sedimenticola</name>
    <dbReference type="NCBI Taxonomy" id="3043286"/>
    <lineage>
        <taxon>Bacteria</taxon>
        <taxon>Pseudomonadati</taxon>
        <taxon>Bacteroidota</taxon>
        <taxon>Flavobacteriia</taxon>
        <taxon>Flavobacteriales</taxon>
        <taxon>Flavobacteriaceae</taxon>
        <taxon>Flavobacterium</taxon>
    </lineage>
</organism>